<organism evidence="7 8">
    <name type="scientific">Plectosphaerella cucumerina</name>
    <dbReference type="NCBI Taxonomy" id="40658"/>
    <lineage>
        <taxon>Eukaryota</taxon>
        <taxon>Fungi</taxon>
        <taxon>Dikarya</taxon>
        <taxon>Ascomycota</taxon>
        <taxon>Pezizomycotina</taxon>
        <taxon>Sordariomycetes</taxon>
        <taxon>Hypocreomycetidae</taxon>
        <taxon>Glomerellales</taxon>
        <taxon>Plectosphaerellaceae</taxon>
        <taxon>Plectosphaerella</taxon>
    </lineage>
</organism>
<reference evidence="7" key="1">
    <citation type="journal article" date="2021" name="Nat. Commun.">
        <title>Genetic determinants of endophytism in the Arabidopsis root mycobiome.</title>
        <authorList>
            <person name="Mesny F."/>
            <person name="Miyauchi S."/>
            <person name="Thiergart T."/>
            <person name="Pickel B."/>
            <person name="Atanasova L."/>
            <person name="Karlsson M."/>
            <person name="Huettel B."/>
            <person name="Barry K.W."/>
            <person name="Haridas S."/>
            <person name="Chen C."/>
            <person name="Bauer D."/>
            <person name="Andreopoulos W."/>
            <person name="Pangilinan J."/>
            <person name="LaButti K."/>
            <person name="Riley R."/>
            <person name="Lipzen A."/>
            <person name="Clum A."/>
            <person name="Drula E."/>
            <person name="Henrissat B."/>
            <person name="Kohler A."/>
            <person name="Grigoriev I.V."/>
            <person name="Martin F.M."/>
            <person name="Hacquard S."/>
        </authorList>
    </citation>
    <scope>NUCLEOTIDE SEQUENCE</scope>
    <source>
        <strain evidence="7">MPI-CAGE-AT-0016</strain>
    </source>
</reference>
<dbReference type="AlphaFoldDB" id="A0A8K0T6M0"/>
<feature type="transmembrane region" description="Helical" evidence="6">
    <location>
        <begin position="170"/>
        <end position="189"/>
    </location>
</feature>
<evidence type="ECO:0000256" key="4">
    <source>
        <dbReference type="ARBA" id="ARBA00023136"/>
    </source>
</evidence>
<feature type="transmembrane region" description="Helical" evidence="6">
    <location>
        <begin position="89"/>
        <end position="109"/>
    </location>
</feature>
<accession>A0A8K0T6M0</accession>
<dbReference type="InterPro" id="IPR007568">
    <property type="entry name" value="RTA1"/>
</dbReference>
<gene>
    <name evidence="7" type="ORF">B0T11DRAFT_307552</name>
</gene>
<dbReference type="PANTHER" id="PTHR31465:SF9">
    <property type="entry name" value="SPHINGOID LONG-CHAIN BASE TRANSPORTER RSB1"/>
    <property type="match status" value="1"/>
</dbReference>
<evidence type="ECO:0000256" key="3">
    <source>
        <dbReference type="ARBA" id="ARBA00022989"/>
    </source>
</evidence>
<evidence type="ECO:0000313" key="7">
    <source>
        <dbReference type="EMBL" id="KAH7354147.1"/>
    </source>
</evidence>
<dbReference type="Proteomes" id="UP000813385">
    <property type="component" value="Unassembled WGS sequence"/>
</dbReference>
<feature type="transmembrane region" description="Helical" evidence="6">
    <location>
        <begin position="129"/>
        <end position="150"/>
    </location>
</feature>
<name>A0A8K0T6M0_9PEZI</name>
<dbReference type="OrthoDB" id="4521223at2759"/>
<dbReference type="GO" id="GO:0005886">
    <property type="term" value="C:plasma membrane"/>
    <property type="evidence" value="ECO:0007669"/>
    <property type="project" value="TreeGrafter"/>
</dbReference>
<evidence type="ECO:0000313" key="8">
    <source>
        <dbReference type="Proteomes" id="UP000813385"/>
    </source>
</evidence>
<dbReference type="EMBL" id="JAGPXD010000005">
    <property type="protein sequence ID" value="KAH7354147.1"/>
    <property type="molecule type" value="Genomic_DNA"/>
</dbReference>
<sequence>MFTTFGPEANCTLDLCPVTWTVYQYRPSLPVNILFVVLYTIALIAHIYLGLRWRSRTFMAFMIAGCSMSMIGYSARAFLWSNPWSFNTFMVQMCFVSTAPVFYSAAIYVTLSRAIHFFSPEISRLPPRLFYWLFITADFLCLSLQAAGGAFATVSSGASTVGNNISMSGLILQVIVLGIFLGFLVDYMVRYVRLQRSRGAATIMARRQKLFFTGLTTAYFLILARCAYRVDELSEGYRDSTKITNQYTFIFLEGMMVYLAVLALMVGHPGFGFRGPNGETQREKPIPGSNPESSDELSTESVQKQVV</sequence>
<comment type="subcellular location">
    <subcellularLocation>
        <location evidence="1">Membrane</location>
        <topology evidence="1">Multi-pass membrane protein</topology>
    </subcellularLocation>
</comment>
<keyword evidence="4 6" id="KW-0472">Membrane</keyword>
<evidence type="ECO:0000256" key="6">
    <source>
        <dbReference type="SAM" id="Phobius"/>
    </source>
</evidence>
<evidence type="ECO:0000256" key="5">
    <source>
        <dbReference type="SAM" id="MobiDB-lite"/>
    </source>
</evidence>
<dbReference type="PANTHER" id="PTHR31465">
    <property type="entry name" value="PROTEIN RTA1-RELATED"/>
    <property type="match status" value="1"/>
</dbReference>
<dbReference type="GO" id="GO:0000324">
    <property type="term" value="C:fungal-type vacuole"/>
    <property type="evidence" value="ECO:0007669"/>
    <property type="project" value="TreeGrafter"/>
</dbReference>
<feature type="transmembrane region" description="Helical" evidence="6">
    <location>
        <begin position="58"/>
        <end position="77"/>
    </location>
</feature>
<comment type="caution">
    <text evidence="7">The sequence shown here is derived from an EMBL/GenBank/DDBJ whole genome shotgun (WGS) entry which is preliminary data.</text>
</comment>
<feature type="transmembrane region" description="Helical" evidence="6">
    <location>
        <begin position="248"/>
        <end position="267"/>
    </location>
</feature>
<dbReference type="Pfam" id="PF04479">
    <property type="entry name" value="RTA1"/>
    <property type="match status" value="1"/>
</dbReference>
<evidence type="ECO:0000256" key="2">
    <source>
        <dbReference type="ARBA" id="ARBA00022692"/>
    </source>
</evidence>
<keyword evidence="8" id="KW-1185">Reference proteome</keyword>
<keyword evidence="2 6" id="KW-0812">Transmembrane</keyword>
<feature type="transmembrane region" description="Helical" evidence="6">
    <location>
        <begin position="210"/>
        <end position="228"/>
    </location>
</feature>
<keyword evidence="3 6" id="KW-1133">Transmembrane helix</keyword>
<evidence type="ECO:0000256" key="1">
    <source>
        <dbReference type="ARBA" id="ARBA00004141"/>
    </source>
</evidence>
<feature type="region of interest" description="Disordered" evidence="5">
    <location>
        <begin position="276"/>
        <end position="307"/>
    </location>
</feature>
<protein>
    <submittedName>
        <fullName evidence="7">RTA1 like protein-domain-containing protein</fullName>
    </submittedName>
</protein>
<proteinExistence type="predicted"/>
<feature type="transmembrane region" description="Helical" evidence="6">
    <location>
        <begin position="29"/>
        <end position="51"/>
    </location>
</feature>